<dbReference type="EC" id="3.1.4.-" evidence="2"/>
<dbReference type="Proteomes" id="UP000010467">
    <property type="component" value="Chromosome"/>
</dbReference>
<proteinExistence type="inferred from homology"/>
<accession>L0A519</accession>
<dbReference type="AlphaFoldDB" id="L0A519"/>
<dbReference type="STRING" id="937777.Deipe_2808"/>
<protein>
    <recommendedName>
        <fullName evidence="2">Phosphoesterase</fullName>
        <ecNumber evidence="2">3.1.4.-</ecNumber>
    </recommendedName>
</protein>
<dbReference type="OrthoDB" id="9800565at2"/>
<dbReference type="NCBIfam" id="TIGR00040">
    <property type="entry name" value="yfcE"/>
    <property type="match status" value="1"/>
</dbReference>
<dbReference type="GO" id="GO:0046872">
    <property type="term" value="F:metal ion binding"/>
    <property type="evidence" value="ECO:0007669"/>
    <property type="project" value="UniProtKB-KW"/>
</dbReference>
<comment type="similarity">
    <text evidence="1 2">Belongs to the metallophosphoesterase superfamily. YfcE family.</text>
</comment>
<dbReference type="HOGENOM" id="CLU_063749_3_1_0"/>
<evidence type="ECO:0000313" key="5">
    <source>
        <dbReference type="Proteomes" id="UP000010467"/>
    </source>
</evidence>
<dbReference type="Pfam" id="PF12850">
    <property type="entry name" value="Metallophos_2"/>
    <property type="match status" value="1"/>
</dbReference>
<keyword evidence="2" id="KW-0479">Metal-binding</keyword>
<dbReference type="KEGG" id="dpd:Deipe_2808"/>
<evidence type="ECO:0000256" key="2">
    <source>
        <dbReference type="RuleBase" id="RU362039"/>
    </source>
</evidence>
<keyword evidence="5" id="KW-1185">Reference proteome</keyword>
<dbReference type="Gene3D" id="3.60.21.10">
    <property type="match status" value="1"/>
</dbReference>
<name>L0A519_DEIPD</name>
<dbReference type="EMBL" id="CP003382">
    <property type="protein sequence ID" value="AFZ68272.1"/>
    <property type="molecule type" value="Genomic_DNA"/>
</dbReference>
<dbReference type="RefSeq" id="WP_015236574.1">
    <property type="nucleotide sequence ID" value="NC_019793.1"/>
</dbReference>
<evidence type="ECO:0000313" key="4">
    <source>
        <dbReference type="EMBL" id="AFZ68272.1"/>
    </source>
</evidence>
<dbReference type="InterPro" id="IPR024654">
    <property type="entry name" value="Calcineurin-like_PHP_lpxH"/>
</dbReference>
<dbReference type="SUPFAM" id="SSF56300">
    <property type="entry name" value="Metallo-dependent phosphatases"/>
    <property type="match status" value="1"/>
</dbReference>
<dbReference type="GO" id="GO:0016787">
    <property type="term" value="F:hydrolase activity"/>
    <property type="evidence" value="ECO:0007669"/>
    <property type="project" value="UniProtKB-UniRule"/>
</dbReference>
<dbReference type="eggNOG" id="COG0622">
    <property type="taxonomic scope" value="Bacteria"/>
</dbReference>
<gene>
    <name evidence="4" type="ordered locus">Deipe_2808</name>
</gene>
<feature type="domain" description="Calcineurin-like phosphoesterase" evidence="3">
    <location>
        <begin position="1"/>
        <end position="139"/>
    </location>
</feature>
<dbReference type="InterPro" id="IPR029052">
    <property type="entry name" value="Metallo-depent_PP-like"/>
</dbReference>
<organism evidence="4 5">
    <name type="scientific">Deinococcus peraridilitoris (strain DSM 19664 / LMG 22246 / CIP 109416 / KR-200)</name>
    <dbReference type="NCBI Taxonomy" id="937777"/>
    <lineage>
        <taxon>Bacteria</taxon>
        <taxon>Thermotogati</taxon>
        <taxon>Deinococcota</taxon>
        <taxon>Deinococci</taxon>
        <taxon>Deinococcales</taxon>
        <taxon>Deinococcaceae</taxon>
        <taxon>Deinococcus</taxon>
    </lineage>
</organism>
<reference evidence="5" key="1">
    <citation type="submission" date="2012-03" db="EMBL/GenBank/DDBJ databases">
        <title>Complete sequence of chromosome of Deinococcus peraridilitoris DSM 19664.</title>
        <authorList>
            <person name="Lucas S."/>
            <person name="Copeland A."/>
            <person name="Lapidus A."/>
            <person name="Glavina del Rio T."/>
            <person name="Dalin E."/>
            <person name="Tice H."/>
            <person name="Bruce D."/>
            <person name="Goodwin L."/>
            <person name="Pitluck S."/>
            <person name="Peters L."/>
            <person name="Mikhailova N."/>
            <person name="Lu M."/>
            <person name="Kyrpides N."/>
            <person name="Mavromatis K."/>
            <person name="Ivanova N."/>
            <person name="Brettin T."/>
            <person name="Detter J.C."/>
            <person name="Han C."/>
            <person name="Larimer F."/>
            <person name="Land M."/>
            <person name="Hauser L."/>
            <person name="Markowitz V."/>
            <person name="Cheng J.-F."/>
            <person name="Hugenholtz P."/>
            <person name="Woyke T."/>
            <person name="Wu D."/>
            <person name="Pukall R."/>
            <person name="Steenblock K."/>
            <person name="Brambilla E."/>
            <person name="Klenk H.-P."/>
            <person name="Eisen J.A."/>
        </authorList>
    </citation>
    <scope>NUCLEOTIDE SEQUENCE [LARGE SCALE GENOMIC DNA]</scope>
    <source>
        <strain evidence="5">DSM 19664 / LMG 22246 / CIP 109416 / KR-200</strain>
    </source>
</reference>
<dbReference type="PATRIC" id="fig|937777.3.peg.2821"/>
<evidence type="ECO:0000259" key="3">
    <source>
        <dbReference type="Pfam" id="PF12850"/>
    </source>
</evidence>
<evidence type="ECO:0000256" key="1">
    <source>
        <dbReference type="ARBA" id="ARBA00008950"/>
    </source>
</evidence>
<dbReference type="InterPro" id="IPR000979">
    <property type="entry name" value="Phosphodiesterase_MJ0936/Vps29"/>
</dbReference>
<sequence length="154" mass="16538">MQVGVISDTHGLLRPEALAALAGSDLILHAGDVGKPEILARLADLAPTLAVRGNVDRSEWARDLPETLVHVAAGVWFYLLHDVRALDLSPGPAGFRVVVSGHSHRASLEERAGVLYLNPGAAGPRRFRLPLCVALLHLEGGEVRTELRELSVRP</sequence>
<comment type="cofactor">
    <cofactor evidence="2">
        <name>a divalent metal cation</name>
        <dbReference type="ChEBI" id="CHEBI:60240"/>
    </cofactor>
</comment>